<dbReference type="AlphaFoldDB" id="A0A0F2MIT3"/>
<organism evidence="2 3">
    <name type="scientific">Sporothrix schenckii 1099-18</name>
    <dbReference type="NCBI Taxonomy" id="1397361"/>
    <lineage>
        <taxon>Eukaryota</taxon>
        <taxon>Fungi</taxon>
        <taxon>Dikarya</taxon>
        <taxon>Ascomycota</taxon>
        <taxon>Pezizomycotina</taxon>
        <taxon>Sordariomycetes</taxon>
        <taxon>Sordariomycetidae</taxon>
        <taxon>Ophiostomatales</taxon>
        <taxon>Ophiostomataceae</taxon>
        <taxon>Sporothrix</taxon>
    </lineage>
</organism>
<dbReference type="VEuPathDB" id="FungiDB:SPSK_08176"/>
<evidence type="ECO:0000256" key="1">
    <source>
        <dbReference type="SAM" id="MobiDB-lite"/>
    </source>
</evidence>
<reference evidence="2 3" key="2">
    <citation type="journal article" date="2015" name="Eukaryot. Cell">
        <title>Asexual propagation of a virulent clone complex in a human and feline outbreak of sporotrichosis.</title>
        <authorList>
            <person name="Teixeira Mde M."/>
            <person name="Rodrigues A.M."/>
            <person name="Tsui C.K."/>
            <person name="de Almeida L.G."/>
            <person name="Van Diepeningen A.D."/>
            <person name="van den Ende B.G."/>
            <person name="Fernandes G.F."/>
            <person name="Kano R."/>
            <person name="Hamelin R.C."/>
            <person name="Lopes-Bezerra L.M."/>
            <person name="Vasconcelos A.T."/>
            <person name="de Hoog S."/>
            <person name="de Camargo Z.P."/>
            <person name="Felipe M.S."/>
        </authorList>
    </citation>
    <scope>NUCLEOTIDE SEQUENCE [LARGE SCALE GENOMIC DNA]</scope>
    <source>
        <strain evidence="2 3">1099-18</strain>
    </source>
</reference>
<feature type="compositionally biased region" description="Polar residues" evidence="1">
    <location>
        <begin position="25"/>
        <end position="35"/>
    </location>
</feature>
<accession>A0A0F2MIT3</accession>
<dbReference type="GeneID" id="27670091"/>
<feature type="region of interest" description="Disordered" evidence="1">
    <location>
        <begin position="1"/>
        <end position="56"/>
    </location>
</feature>
<sequence length="98" mass="11406">MHVPHERNGTKPEPKLPLEIGQGKQGSTRPATSSGGDWRRRVQKRVTEDRETSQMQKEAQIVQCAEQWTKLAERTCKRTPYSTRNKSWKKEWIGEEKS</sequence>
<proteinExistence type="predicted"/>
<feature type="region of interest" description="Disordered" evidence="1">
    <location>
        <begin position="79"/>
        <end position="98"/>
    </location>
</feature>
<dbReference type="Proteomes" id="UP000033710">
    <property type="component" value="Unassembled WGS sequence"/>
</dbReference>
<evidence type="ECO:0000313" key="3">
    <source>
        <dbReference type="Proteomes" id="UP000033710"/>
    </source>
</evidence>
<feature type="compositionally biased region" description="Basic and acidic residues" evidence="1">
    <location>
        <begin position="88"/>
        <end position="98"/>
    </location>
</feature>
<dbReference type="EMBL" id="AXCR01000004">
    <property type="protein sequence ID" value="KJR88081.1"/>
    <property type="molecule type" value="Genomic_DNA"/>
</dbReference>
<name>A0A0F2MIT3_SPOSC</name>
<dbReference type="RefSeq" id="XP_016590757.1">
    <property type="nucleotide sequence ID" value="XM_016734814.1"/>
</dbReference>
<reference evidence="2 3" key="1">
    <citation type="journal article" date="2014" name="BMC Genomics">
        <title>Comparative genomics of the major fungal agents of human and animal Sporotrichosis: Sporothrix schenckii and Sporothrix brasiliensis.</title>
        <authorList>
            <person name="Teixeira M.M."/>
            <person name="de Almeida L.G."/>
            <person name="Kubitschek-Barreira P."/>
            <person name="Alves F.L."/>
            <person name="Kioshima E.S."/>
            <person name="Abadio A.K."/>
            <person name="Fernandes L."/>
            <person name="Derengowski L.S."/>
            <person name="Ferreira K.S."/>
            <person name="Souza R.C."/>
            <person name="Ruiz J.C."/>
            <person name="de Andrade N.C."/>
            <person name="Paes H.C."/>
            <person name="Nicola A.M."/>
            <person name="Albuquerque P."/>
            <person name="Gerber A.L."/>
            <person name="Martins V.P."/>
            <person name="Peconick L.D."/>
            <person name="Neto A.V."/>
            <person name="Chaucanez C.B."/>
            <person name="Silva P.A."/>
            <person name="Cunha O.L."/>
            <person name="de Oliveira F.F."/>
            <person name="dos Santos T.C."/>
            <person name="Barros A.L."/>
            <person name="Soares M.A."/>
            <person name="de Oliveira L.M."/>
            <person name="Marini M.M."/>
            <person name="Villalobos-Duno H."/>
            <person name="Cunha M.M."/>
            <person name="de Hoog S."/>
            <person name="da Silveira J.F."/>
            <person name="Henrissat B."/>
            <person name="Nino-Vega G.A."/>
            <person name="Cisalpino P.S."/>
            <person name="Mora-Montes H.M."/>
            <person name="Almeida S.R."/>
            <person name="Stajich J.E."/>
            <person name="Lopes-Bezerra L.M."/>
            <person name="Vasconcelos A.T."/>
            <person name="Felipe M.S."/>
        </authorList>
    </citation>
    <scope>NUCLEOTIDE SEQUENCE [LARGE SCALE GENOMIC DNA]</scope>
    <source>
        <strain evidence="2 3">1099-18</strain>
    </source>
</reference>
<feature type="compositionally biased region" description="Basic and acidic residues" evidence="1">
    <location>
        <begin position="1"/>
        <end position="16"/>
    </location>
</feature>
<evidence type="ECO:0000313" key="2">
    <source>
        <dbReference type="EMBL" id="KJR88081.1"/>
    </source>
</evidence>
<protein>
    <submittedName>
        <fullName evidence="2">Uncharacterized protein</fullName>
    </submittedName>
</protein>
<gene>
    <name evidence="2" type="ORF">SPSK_08176</name>
</gene>
<dbReference type="KEGG" id="ssck:SPSK_08176"/>
<feature type="compositionally biased region" description="Basic and acidic residues" evidence="1">
    <location>
        <begin position="37"/>
        <end position="52"/>
    </location>
</feature>
<comment type="caution">
    <text evidence="2">The sequence shown here is derived from an EMBL/GenBank/DDBJ whole genome shotgun (WGS) entry which is preliminary data.</text>
</comment>